<dbReference type="InterPro" id="IPR008979">
    <property type="entry name" value="Galactose-bd-like_sf"/>
</dbReference>
<dbReference type="Gene3D" id="2.60.120.260">
    <property type="entry name" value="Galactose-binding domain-like"/>
    <property type="match status" value="1"/>
</dbReference>
<dbReference type="SUPFAM" id="SSF49785">
    <property type="entry name" value="Galactose-binding domain-like"/>
    <property type="match status" value="1"/>
</dbReference>
<gene>
    <name evidence="3" type="ORF">HG543_28760</name>
</gene>
<proteinExistence type="predicted"/>
<organism evidence="3 4">
    <name type="scientific">Pyxidicoccus fallax</name>
    <dbReference type="NCBI Taxonomy" id="394095"/>
    <lineage>
        <taxon>Bacteria</taxon>
        <taxon>Pseudomonadati</taxon>
        <taxon>Myxococcota</taxon>
        <taxon>Myxococcia</taxon>
        <taxon>Myxococcales</taxon>
        <taxon>Cystobacterineae</taxon>
        <taxon>Myxococcaceae</taxon>
        <taxon>Pyxidicoccus</taxon>
    </lineage>
</organism>
<feature type="region of interest" description="Disordered" evidence="1">
    <location>
        <begin position="505"/>
        <end position="533"/>
    </location>
</feature>
<dbReference type="PROSITE" id="PS50022">
    <property type="entry name" value="FA58C_3"/>
    <property type="match status" value="1"/>
</dbReference>
<evidence type="ECO:0000313" key="4">
    <source>
        <dbReference type="Proteomes" id="UP000518300"/>
    </source>
</evidence>
<dbReference type="EMBL" id="JABBJJ010000155">
    <property type="protein sequence ID" value="NMO18825.1"/>
    <property type="molecule type" value="Genomic_DNA"/>
</dbReference>
<evidence type="ECO:0000259" key="2">
    <source>
        <dbReference type="PROSITE" id="PS50022"/>
    </source>
</evidence>
<dbReference type="RefSeq" id="WP_169348087.1">
    <property type="nucleotide sequence ID" value="NZ_JABBJJ010000155.1"/>
</dbReference>
<dbReference type="InterPro" id="IPR011050">
    <property type="entry name" value="Pectin_lyase_fold/virulence"/>
</dbReference>
<dbReference type="Pfam" id="PF00754">
    <property type="entry name" value="F5_F8_type_C"/>
    <property type="match status" value="1"/>
</dbReference>
<dbReference type="SUPFAM" id="SSF51126">
    <property type="entry name" value="Pectin lyase-like"/>
    <property type="match status" value="1"/>
</dbReference>
<dbReference type="InterPro" id="IPR006626">
    <property type="entry name" value="PbH1"/>
</dbReference>
<sequence>MQPEFNRTGRCNSAAFMLALSWLAWGCGGEGSGREGHEGTQHADLESCAAVAPTGVTASGDDGNVPQNVRDGLLSTRWSSHGAGQFITADLGSTKTVCSVSVAWYRGDVRRNTFALSVSEDGSTFTEVFSGQSSGTSSALETYDIADVTARYVRVTVNGNTDNLWASVTELGVQGSSTTPPPPPPPSGTCDRVATNATTLASQWSAATAGQTICLASGSYGTFTAGSKSGVVTVKPQSGATATLALRFNGANNVRLEGLTITSAVLLGSTRNVTITGSRFTGAATIDGVANSNILFDGNTHLDINAPAGSVPARIHLPYGSSTHSGVTIQNSRFEGGDADGIQTGVGVNILNNLFKDIQESGPNHTDSIQLLGAPGSVVRGNYFLNCATGIVAYDGVERAVIEDNVLDLRGRPWAIELYSDDGSIVRHNTLMHGACAWNLPCGIIDITRKTADDVGRGTVIVDNVATEISVSNGSTVAERHHNLLRRGAQSGELTGVPVFVGGTQPTDRSGFRLATGSPGKGAASDGTDIGIR</sequence>
<evidence type="ECO:0000256" key="1">
    <source>
        <dbReference type="SAM" id="MobiDB-lite"/>
    </source>
</evidence>
<evidence type="ECO:0000313" key="3">
    <source>
        <dbReference type="EMBL" id="NMO18825.1"/>
    </source>
</evidence>
<reference evidence="3 4" key="1">
    <citation type="submission" date="2020-04" db="EMBL/GenBank/DDBJ databases">
        <title>Draft genome of Pyxidicoccus fallax type strain.</title>
        <authorList>
            <person name="Whitworth D.E."/>
        </authorList>
    </citation>
    <scope>NUCLEOTIDE SEQUENCE [LARGE SCALE GENOMIC DNA]</scope>
    <source>
        <strain evidence="3 4">DSM 14698</strain>
    </source>
</reference>
<dbReference type="InterPro" id="IPR039448">
    <property type="entry name" value="Beta_helix"/>
</dbReference>
<dbReference type="Gene3D" id="2.160.20.10">
    <property type="entry name" value="Single-stranded right-handed beta-helix, Pectin lyase-like"/>
    <property type="match status" value="1"/>
</dbReference>
<dbReference type="InterPro" id="IPR000421">
    <property type="entry name" value="FA58C"/>
</dbReference>
<keyword evidence="4" id="KW-1185">Reference proteome</keyword>
<dbReference type="SMART" id="SM00710">
    <property type="entry name" value="PbH1"/>
    <property type="match status" value="3"/>
</dbReference>
<feature type="domain" description="F5/8 type C" evidence="2">
    <location>
        <begin position="33"/>
        <end position="176"/>
    </location>
</feature>
<accession>A0A848LLY3</accession>
<dbReference type="Proteomes" id="UP000518300">
    <property type="component" value="Unassembled WGS sequence"/>
</dbReference>
<dbReference type="InterPro" id="IPR012334">
    <property type="entry name" value="Pectin_lyas_fold"/>
</dbReference>
<protein>
    <recommendedName>
        <fullName evidence="2">F5/8 type C domain-containing protein</fullName>
    </recommendedName>
</protein>
<dbReference type="AlphaFoldDB" id="A0A848LLY3"/>
<dbReference type="Pfam" id="PF13229">
    <property type="entry name" value="Beta_helix"/>
    <property type="match status" value="1"/>
</dbReference>
<name>A0A848LLY3_9BACT</name>
<comment type="caution">
    <text evidence="3">The sequence shown here is derived from an EMBL/GenBank/DDBJ whole genome shotgun (WGS) entry which is preliminary data.</text>
</comment>